<proteinExistence type="predicted"/>
<keyword evidence="3" id="KW-1185">Reference proteome</keyword>
<organism evidence="2 3">
    <name type="scientific">Vicia faba</name>
    <name type="common">Broad bean</name>
    <name type="synonym">Faba vulgaris</name>
    <dbReference type="NCBI Taxonomy" id="3906"/>
    <lineage>
        <taxon>Eukaryota</taxon>
        <taxon>Viridiplantae</taxon>
        <taxon>Streptophyta</taxon>
        <taxon>Embryophyta</taxon>
        <taxon>Tracheophyta</taxon>
        <taxon>Spermatophyta</taxon>
        <taxon>Magnoliopsida</taxon>
        <taxon>eudicotyledons</taxon>
        <taxon>Gunneridae</taxon>
        <taxon>Pentapetalae</taxon>
        <taxon>rosids</taxon>
        <taxon>fabids</taxon>
        <taxon>Fabales</taxon>
        <taxon>Fabaceae</taxon>
        <taxon>Papilionoideae</taxon>
        <taxon>50 kb inversion clade</taxon>
        <taxon>NPAAA clade</taxon>
        <taxon>Hologalegina</taxon>
        <taxon>IRL clade</taxon>
        <taxon>Fabeae</taxon>
        <taxon>Vicia</taxon>
    </lineage>
</organism>
<protein>
    <submittedName>
        <fullName evidence="2">Uncharacterized protein</fullName>
    </submittedName>
</protein>
<keyword evidence="1" id="KW-0812">Transmembrane</keyword>
<evidence type="ECO:0000256" key="1">
    <source>
        <dbReference type="SAM" id="Phobius"/>
    </source>
</evidence>
<accession>A0AAV1AD00</accession>
<evidence type="ECO:0000313" key="2">
    <source>
        <dbReference type="EMBL" id="CAI8606973.1"/>
    </source>
</evidence>
<dbReference type="AlphaFoldDB" id="A0AAV1AD00"/>
<keyword evidence="1" id="KW-0472">Membrane</keyword>
<name>A0AAV1AD00_VICFA</name>
<dbReference type="Proteomes" id="UP001157006">
    <property type="component" value="Chromosome 4"/>
</dbReference>
<evidence type="ECO:0000313" key="3">
    <source>
        <dbReference type="Proteomes" id="UP001157006"/>
    </source>
</evidence>
<dbReference type="EMBL" id="OX451739">
    <property type="protein sequence ID" value="CAI8606973.1"/>
    <property type="molecule type" value="Genomic_DNA"/>
</dbReference>
<feature type="transmembrane region" description="Helical" evidence="1">
    <location>
        <begin position="83"/>
        <end position="103"/>
    </location>
</feature>
<gene>
    <name evidence="2" type="ORF">VFH_IV016000</name>
</gene>
<keyword evidence="1" id="KW-1133">Transmembrane helix</keyword>
<reference evidence="2 3" key="1">
    <citation type="submission" date="2023-01" db="EMBL/GenBank/DDBJ databases">
        <authorList>
            <person name="Kreplak J."/>
        </authorList>
    </citation>
    <scope>NUCLEOTIDE SEQUENCE [LARGE SCALE GENOMIC DNA]</scope>
</reference>
<sequence length="111" mass="12562">MATICTDISINASNGQYLQQMDVKNVILYVASNGKYLHQMDMKNVILYDDLIEGCVQAQVPLYLDSPILCTSMILLCKFISHLWELYGLFCMSVIWLLLILTLDHAGSSLR</sequence>